<reference evidence="1 2" key="1">
    <citation type="journal article" date="2023" name="Plants (Basel)">
        <title>Bridging the Gap: Combining Genomics and Transcriptomics Approaches to Understand Stylosanthes scabra, an Orphan Legume from the Brazilian Caatinga.</title>
        <authorList>
            <person name="Ferreira-Neto J.R.C."/>
            <person name="da Silva M.D."/>
            <person name="Binneck E."/>
            <person name="de Melo N.F."/>
            <person name="da Silva R.H."/>
            <person name="de Melo A.L.T.M."/>
            <person name="Pandolfi V."/>
            <person name="Bustamante F.O."/>
            <person name="Brasileiro-Vidal A.C."/>
            <person name="Benko-Iseppon A.M."/>
        </authorList>
    </citation>
    <scope>NUCLEOTIDE SEQUENCE [LARGE SCALE GENOMIC DNA]</scope>
    <source>
        <tissue evidence="1">Leaves</tissue>
    </source>
</reference>
<dbReference type="Proteomes" id="UP001341840">
    <property type="component" value="Unassembled WGS sequence"/>
</dbReference>
<name>A0ABU6QBB6_9FABA</name>
<evidence type="ECO:0000313" key="1">
    <source>
        <dbReference type="EMBL" id="MED6108945.1"/>
    </source>
</evidence>
<proteinExistence type="predicted"/>
<accession>A0ABU6QBB6</accession>
<protein>
    <submittedName>
        <fullName evidence="1">Uncharacterized protein</fullName>
    </submittedName>
</protein>
<keyword evidence="2" id="KW-1185">Reference proteome</keyword>
<organism evidence="1 2">
    <name type="scientific">Stylosanthes scabra</name>
    <dbReference type="NCBI Taxonomy" id="79078"/>
    <lineage>
        <taxon>Eukaryota</taxon>
        <taxon>Viridiplantae</taxon>
        <taxon>Streptophyta</taxon>
        <taxon>Embryophyta</taxon>
        <taxon>Tracheophyta</taxon>
        <taxon>Spermatophyta</taxon>
        <taxon>Magnoliopsida</taxon>
        <taxon>eudicotyledons</taxon>
        <taxon>Gunneridae</taxon>
        <taxon>Pentapetalae</taxon>
        <taxon>rosids</taxon>
        <taxon>fabids</taxon>
        <taxon>Fabales</taxon>
        <taxon>Fabaceae</taxon>
        <taxon>Papilionoideae</taxon>
        <taxon>50 kb inversion clade</taxon>
        <taxon>dalbergioids sensu lato</taxon>
        <taxon>Dalbergieae</taxon>
        <taxon>Pterocarpus clade</taxon>
        <taxon>Stylosanthes</taxon>
    </lineage>
</organism>
<dbReference type="EMBL" id="JASCZI010000117">
    <property type="protein sequence ID" value="MED6108945.1"/>
    <property type="molecule type" value="Genomic_DNA"/>
</dbReference>
<evidence type="ECO:0000313" key="2">
    <source>
        <dbReference type="Proteomes" id="UP001341840"/>
    </source>
</evidence>
<sequence>MAEDELPVFDGIGSGYGWSISAWQFWNSRDTPELFSINSNLICDRFCRRYAGKKWKTVKLSGNGGVTDGFKDRRAGDGSELVKMVVAQRPPPEPLNLNSHSVAEAKHWTSTLELENRARRRHHHSTAAAISKENERHTLLGYGDCAEISDIAKGKSDITLNEGGGWSQIRVAVRMTTTMART</sequence>
<gene>
    <name evidence="1" type="ORF">PIB30_029044</name>
</gene>
<comment type="caution">
    <text evidence="1">The sequence shown here is derived from an EMBL/GenBank/DDBJ whole genome shotgun (WGS) entry which is preliminary data.</text>
</comment>